<accession>A0AB73NFU9</accession>
<name>A0AB73NFU9_YERKR</name>
<dbReference type="AlphaFoldDB" id="A0AB73NFU9"/>
<proteinExistence type="predicted"/>
<reference evidence="1 2" key="1">
    <citation type="submission" date="2017-05" db="EMBL/GenBank/DDBJ databases">
        <title>Whole genome sequencing of Yersinia kristensenii.</title>
        <authorList>
            <person name="Campioni F."/>
        </authorList>
    </citation>
    <scope>NUCLEOTIDE SEQUENCE [LARGE SCALE GENOMIC DNA]</scope>
    <source>
        <strain evidence="1 2">CFSAN060538</strain>
    </source>
</reference>
<dbReference type="InterPro" id="IPR051220">
    <property type="entry name" value="TFA_Chaperone"/>
</dbReference>
<dbReference type="EMBL" id="NHOG01000041">
    <property type="protein sequence ID" value="OVZ75377.1"/>
    <property type="molecule type" value="Genomic_DNA"/>
</dbReference>
<organism evidence="1 2">
    <name type="scientific">Yersinia kristensenii</name>
    <dbReference type="NCBI Taxonomy" id="28152"/>
    <lineage>
        <taxon>Bacteria</taxon>
        <taxon>Pseudomonadati</taxon>
        <taxon>Pseudomonadota</taxon>
        <taxon>Gammaproteobacteria</taxon>
        <taxon>Enterobacterales</taxon>
        <taxon>Yersiniaceae</taxon>
        <taxon>Yersinia</taxon>
    </lineage>
</organism>
<gene>
    <name evidence="1" type="ORF">CBW52_22490</name>
</gene>
<dbReference type="Proteomes" id="UP000195840">
    <property type="component" value="Unassembled WGS sequence"/>
</dbReference>
<evidence type="ECO:0000313" key="2">
    <source>
        <dbReference type="Proteomes" id="UP000195840"/>
    </source>
</evidence>
<evidence type="ECO:0000313" key="1">
    <source>
        <dbReference type="EMBL" id="OVZ75377.1"/>
    </source>
</evidence>
<dbReference type="RefSeq" id="WP_087795986.1">
    <property type="nucleotide sequence ID" value="NZ_CAWNET010000036.1"/>
</dbReference>
<protein>
    <submittedName>
        <fullName evidence="1">Phage tail protein</fullName>
    </submittedName>
</protein>
<dbReference type="Pfam" id="PF02413">
    <property type="entry name" value="Caudo_TAP"/>
    <property type="match status" value="1"/>
</dbReference>
<keyword evidence="2" id="KW-1185">Reference proteome</keyword>
<dbReference type="PANTHER" id="PTHR34413:SF2">
    <property type="entry name" value="PROPHAGE TAIL FIBER ASSEMBLY PROTEIN HOMOLOG TFAE-RELATED"/>
    <property type="match status" value="1"/>
</dbReference>
<sequence length="197" mass="21546">MTIEFDKEGNSLTSGTVTVHNISADTRECLGKTEEFITVGTGLPAHAYLDEPLKAKKGFAVCRTKDFDSWEYVADHRSETVFSTKTGEKINIAELGDYPANSTTKAPTTPYDEWNGNEWATNTEAQKAAESEAAKQQKTALLANAQAAISIWQTELQLGIISDKDKTSLIAWINHIKAVQAIDTSLAPNIEWPASPE</sequence>
<dbReference type="PANTHER" id="PTHR34413">
    <property type="entry name" value="PROPHAGE TAIL FIBER ASSEMBLY PROTEIN HOMOLOG TFAE-RELATED-RELATED"/>
    <property type="match status" value="1"/>
</dbReference>
<comment type="caution">
    <text evidence="1">The sequence shown here is derived from an EMBL/GenBank/DDBJ whole genome shotgun (WGS) entry which is preliminary data.</text>
</comment>
<dbReference type="InterPro" id="IPR003458">
    <property type="entry name" value="Phage_T4_Gp38_tail_assem"/>
</dbReference>